<sequence>MKKVQFNMIWRTDLKKIKNSNGVRKILCIISISFGLLAVAEVACFAETVTSIVDKANDLYKNRKYDESLKGYSEALSKLPNSKIINFNIGDVYYRKSDYQKADEAFSKVLVGKGEALEAKTIYNIGNCKYKEGELKEKTDLSKAIDSYKEALGYYKKTIESDEKDKDAKFNYEFVEKKIKLLSEQKKTEQQNQNQQNKEQEEEKNKSSQQQQGGESKEGSQGKDKAQQGSKPQNGEKSKKNGSEGKEQDNKDQEKEKSEQLSDNSQNQKKAGTEQNESSREVSREMSEEEAKILLEGYKQKEGSKINDKVKVPVRYPEVLKDW</sequence>
<feature type="compositionally biased region" description="Basic and acidic residues" evidence="1">
    <location>
        <begin position="277"/>
        <end position="289"/>
    </location>
</feature>
<reference evidence="2 3" key="1">
    <citation type="submission" date="2017-09" db="EMBL/GenBank/DDBJ databases">
        <title>Depth-based differentiation of microbial function through sediment-hosted aquifers and enrichment of novel symbionts in the deep terrestrial subsurface.</title>
        <authorList>
            <person name="Probst A.J."/>
            <person name="Ladd B."/>
            <person name="Jarett J.K."/>
            <person name="Geller-Mcgrath D.E."/>
            <person name="Sieber C.M."/>
            <person name="Emerson J.B."/>
            <person name="Anantharaman K."/>
            <person name="Thomas B.C."/>
            <person name="Malmstrom R."/>
            <person name="Stieglmeier M."/>
            <person name="Klingl A."/>
            <person name="Woyke T."/>
            <person name="Ryan C.M."/>
            <person name="Banfield J.F."/>
        </authorList>
    </citation>
    <scope>NUCLEOTIDE SEQUENCE [LARGE SCALE GENOMIC DNA]</scope>
    <source>
        <strain evidence="2">CG07_land_8_20_14_0_80_42_15</strain>
    </source>
</reference>
<dbReference type="InterPro" id="IPR011990">
    <property type="entry name" value="TPR-like_helical_dom_sf"/>
</dbReference>
<gene>
    <name evidence="2" type="ORF">COS99_00080</name>
</gene>
<proteinExistence type="predicted"/>
<dbReference type="SUPFAM" id="SSF48452">
    <property type="entry name" value="TPR-like"/>
    <property type="match status" value="1"/>
</dbReference>
<feature type="region of interest" description="Disordered" evidence="1">
    <location>
        <begin position="185"/>
        <end position="289"/>
    </location>
</feature>
<dbReference type="AlphaFoldDB" id="A0A2J0L1C8"/>
<name>A0A2J0L1C8_9BACT</name>
<dbReference type="Proteomes" id="UP000230052">
    <property type="component" value="Unassembled WGS sequence"/>
</dbReference>
<feature type="compositionally biased region" description="Basic and acidic residues" evidence="1">
    <location>
        <begin position="215"/>
        <end position="226"/>
    </location>
</feature>
<dbReference type="EMBL" id="PEWV01000001">
    <property type="protein sequence ID" value="PIU42480.1"/>
    <property type="molecule type" value="Genomic_DNA"/>
</dbReference>
<dbReference type="Gene3D" id="1.25.40.10">
    <property type="entry name" value="Tetratricopeptide repeat domain"/>
    <property type="match status" value="1"/>
</dbReference>
<feature type="compositionally biased region" description="Polar residues" evidence="1">
    <location>
        <begin position="261"/>
        <end position="276"/>
    </location>
</feature>
<protein>
    <submittedName>
        <fullName evidence="2">Uncharacterized protein</fullName>
    </submittedName>
</protein>
<organism evidence="2 3">
    <name type="scientific">Candidatus Aquitaenariimonas noxiae</name>
    <dbReference type="NCBI Taxonomy" id="1974741"/>
    <lineage>
        <taxon>Bacteria</taxon>
        <taxon>Pseudomonadati</taxon>
        <taxon>Candidatus Omnitrophota</taxon>
        <taxon>Candidatus Aquitaenariimonas</taxon>
    </lineage>
</organism>
<evidence type="ECO:0000313" key="2">
    <source>
        <dbReference type="EMBL" id="PIU42480.1"/>
    </source>
</evidence>
<feature type="compositionally biased region" description="Basic and acidic residues" evidence="1">
    <location>
        <begin position="234"/>
        <end position="260"/>
    </location>
</feature>
<accession>A0A2J0L1C8</accession>
<comment type="caution">
    <text evidence="2">The sequence shown here is derived from an EMBL/GenBank/DDBJ whole genome shotgun (WGS) entry which is preliminary data.</text>
</comment>
<evidence type="ECO:0000256" key="1">
    <source>
        <dbReference type="SAM" id="MobiDB-lite"/>
    </source>
</evidence>
<evidence type="ECO:0000313" key="3">
    <source>
        <dbReference type="Proteomes" id="UP000230052"/>
    </source>
</evidence>